<dbReference type="RefSeq" id="WP_013194500.1">
    <property type="nucleotide sequence ID" value="NC_014253.1"/>
</dbReference>
<gene>
    <name evidence="3" type="ordered locus">Metev_1047</name>
</gene>
<dbReference type="PANTHER" id="PTHR48094">
    <property type="entry name" value="PROTEIN/NUCLEIC ACID DEGLYCASE DJ-1-RELATED"/>
    <property type="match status" value="1"/>
</dbReference>
<dbReference type="CDD" id="cd03135">
    <property type="entry name" value="GATase1_DJ-1"/>
    <property type="match status" value="1"/>
</dbReference>
<evidence type="ECO:0000313" key="4">
    <source>
        <dbReference type="Proteomes" id="UP000000391"/>
    </source>
</evidence>
<dbReference type="KEGG" id="mev:Metev_1047"/>
<proteinExistence type="inferred from homology"/>
<dbReference type="Gene3D" id="3.40.50.880">
    <property type="match status" value="1"/>
</dbReference>
<evidence type="ECO:0000256" key="1">
    <source>
        <dbReference type="ARBA" id="ARBA00008542"/>
    </source>
</evidence>
<dbReference type="InterPro" id="IPR006286">
    <property type="entry name" value="C56_PfpI-like"/>
</dbReference>
<dbReference type="SUPFAM" id="SSF52317">
    <property type="entry name" value="Class I glutamine amidotransferase-like"/>
    <property type="match status" value="1"/>
</dbReference>
<dbReference type="NCBIfam" id="TIGR01382">
    <property type="entry name" value="PfpI"/>
    <property type="match status" value="1"/>
</dbReference>
<dbReference type="InterPro" id="IPR050325">
    <property type="entry name" value="Prot/Nucl_acid_deglycase"/>
</dbReference>
<reference evidence="3 4" key="1">
    <citation type="submission" date="2010-06" db="EMBL/GenBank/DDBJ databases">
        <title>Complete sequence chromosome of Methanohalobium evestigatum Z-7303.</title>
        <authorList>
            <consortium name="US DOE Joint Genome Institute"/>
            <person name="Lucas S."/>
            <person name="Copeland A."/>
            <person name="Lapidus A."/>
            <person name="Cheng J.-F."/>
            <person name="Bruce D."/>
            <person name="Goodwin L."/>
            <person name="Pitluck S."/>
            <person name="Saunders E."/>
            <person name="Detter J.C."/>
            <person name="Han C."/>
            <person name="Tapia R."/>
            <person name="Land M."/>
            <person name="Hauser L."/>
            <person name="Kyrpides N."/>
            <person name="Mikhailova N."/>
            <person name="Sieprawska-Lupa M."/>
            <person name="Whitman W.B."/>
            <person name="Anderson I."/>
            <person name="Woyke T."/>
        </authorList>
    </citation>
    <scope>NUCLEOTIDE SEQUENCE [LARGE SCALE GENOMIC DNA]</scope>
    <source>
        <strain evidence="4">ATCC BAA-1072 / DSM 3721 / NBRC 107634 / OCM 161 / Z-7303</strain>
    </source>
</reference>
<dbReference type="GO" id="GO:0006508">
    <property type="term" value="P:proteolysis"/>
    <property type="evidence" value="ECO:0007669"/>
    <property type="project" value="UniProtKB-KW"/>
</dbReference>
<keyword evidence="4" id="KW-1185">Reference proteome</keyword>
<dbReference type="AlphaFoldDB" id="D7E7I4"/>
<dbReference type="GeneID" id="9346677"/>
<dbReference type="GO" id="GO:0008233">
    <property type="term" value="F:peptidase activity"/>
    <property type="evidence" value="ECO:0007669"/>
    <property type="project" value="UniProtKB-KW"/>
</dbReference>
<protein>
    <submittedName>
        <fullName evidence="3">Intracellular protease, PfpI family</fullName>
    </submittedName>
</protein>
<dbReference type="Proteomes" id="UP000000391">
    <property type="component" value="Chromosome"/>
</dbReference>
<comment type="similarity">
    <text evidence="1">Belongs to the peptidase C56 family.</text>
</comment>
<dbReference type="GO" id="GO:0005737">
    <property type="term" value="C:cytoplasm"/>
    <property type="evidence" value="ECO:0007669"/>
    <property type="project" value="TreeGrafter"/>
</dbReference>
<evidence type="ECO:0000259" key="2">
    <source>
        <dbReference type="Pfam" id="PF01965"/>
    </source>
</evidence>
<dbReference type="PANTHER" id="PTHR48094:SF12">
    <property type="entry name" value="PARKINSON DISEASE PROTEIN 7 HOMOLOG"/>
    <property type="match status" value="1"/>
</dbReference>
<feature type="domain" description="DJ-1/PfpI" evidence="2">
    <location>
        <begin position="4"/>
        <end position="170"/>
    </location>
</feature>
<dbReference type="InterPro" id="IPR029062">
    <property type="entry name" value="Class_I_gatase-like"/>
</dbReference>
<organism evidence="3 4">
    <name type="scientific">Methanohalobium evestigatum (strain ATCC BAA-1072 / DSM 3721 / NBRC 107634 / OCM 161 / Z-7303)</name>
    <dbReference type="NCBI Taxonomy" id="644295"/>
    <lineage>
        <taxon>Archaea</taxon>
        <taxon>Methanobacteriati</taxon>
        <taxon>Methanobacteriota</taxon>
        <taxon>Stenosarchaea group</taxon>
        <taxon>Methanomicrobia</taxon>
        <taxon>Methanosarcinales</taxon>
        <taxon>Methanosarcinaceae</taxon>
        <taxon>Methanohalobium</taxon>
    </lineage>
</organism>
<dbReference type="InterPro" id="IPR002818">
    <property type="entry name" value="DJ-1/PfpI"/>
</dbReference>
<dbReference type="EMBL" id="CP002069">
    <property type="protein sequence ID" value="ADI73933.1"/>
    <property type="molecule type" value="Genomic_DNA"/>
</dbReference>
<dbReference type="Pfam" id="PF01965">
    <property type="entry name" value="DJ-1_PfpI"/>
    <property type="match status" value="1"/>
</dbReference>
<sequence length="173" mass="18667">MAGKKVLMVIAQENFRDEEFFEPKKVFENNGVDVTVASTDTKTATGMLGGTAKPDIKISDADMDDYDAIVISGGSGSKEYLWDNEQLHELVNKAYKDDKIVSAICVSPVVLAKSGILEGKNVTVFDDPNSINEVKECGACYENEGVVNCENIITGKGPDYAEQFGEAVLDALS</sequence>
<keyword evidence="3" id="KW-0645">Protease</keyword>
<evidence type="ECO:0000313" key="3">
    <source>
        <dbReference type="EMBL" id="ADI73933.1"/>
    </source>
</evidence>
<dbReference type="HOGENOM" id="CLU_000445_44_4_2"/>
<name>D7E7I4_METEZ</name>
<dbReference type="OrthoDB" id="82036at2157"/>
<dbReference type="STRING" id="644295.Metev_1047"/>
<accession>D7E7I4</accession>
<keyword evidence="3" id="KW-0378">Hydrolase</keyword>